<dbReference type="Gene3D" id="3.30.470.20">
    <property type="entry name" value="ATP-grasp fold, B domain"/>
    <property type="match status" value="1"/>
</dbReference>
<evidence type="ECO:0000256" key="3">
    <source>
        <dbReference type="ARBA" id="ARBA00022840"/>
    </source>
</evidence>
<dbReference type="KEGG" id="oyw:OdinLCB4_000470"/>
<dbReference type="PANTHER" id="PTHR43334:SF1">
    <property type="entry name" value="3-HYDROXYPROPIONATE--COA LIGASE [ADP-FORMING]"/>
    <property type="match status" value="1"/>
</dbReference>
<dbReference type="SUPFAM" id="SSF52210">
    <property type="entry name" value="Succinyl-CoA synthetase domains"/>
    <property type="match status" value="2"/>
</dbReference>
<dbReference type="InterPro" id="IPR036291">
    <property type="entry name" value="NAD(P)-bd_dom_sf"/>
</dbReference>
<name>A0AAF0D2H4_ODILC</name>
<reference evidence="6" key="1">
    <citation type="journal article" date="2017" name="Nature">
        <title>Asgard archaea illuminate the origin of eukaryotic cellular complexity.</title>
        <authorList>
            <person name="Zaremba-Niedzwiedzka K."/>
            <person name="Caceres E.F."/>
            <person name="Saw J.H."/>
            <person name="Backstrom D."/>
            <person name="Juzokaite L."/>
            <person name="Vancaester E."/>
            <person name="Seitz K.W."/>
            <person name="Anantharaman K."/>
            <person name="Starnawski P."/>
            <person name="Kjeldsen K.U."/>
            <person name="Scott M.B."/>
            <person name="Nunoura T."/>
            <person name="Banfield J.F."/>
            <person name="Schramm A."/>
            <person name="Baker B.J."/>
            <person name="Spang A."/>
            <person name="Ettema T.J.G."/>
        </authorList>
    </citation>
    <scope>NUCLEOTIDE SEQUENCE</scope>
    <source>
        <strain evidence="6">LCB_4</strain>
    </source>
</reference>
<keyword evidence="1 6" id="KW-0436">Ligase</keyword>
<dbReference type="SUPFAM" id="SSF51735">
    <property type="entry name" value="NAD(P)-binding Rossmann-fold domains"/>
    <property type="match status" value="1"/>
</dbReference>
<keyword evidence="2 4" id="KW-0547">Nucleotide-binding</keyword>
<dbReference type="Proteomes" id="UP000186851">
    <property type="component" value="Chromosome"/>
</dbReference>
<dbReference type="EMBL" id="CP091871">
    <property type="protein sequence ID" value="WEU40442.1"/>
    <property type="molecule type" value="Genomic_DNA"/>
</dbReference>
<evidence type="ECO:0000313" key="7">
    <source>
        <dbReference type="Proteomes" id="UP000186851"/>
    </source>
</evidence>
<dbReference type="InterPro" id="IPR043938">
    <property type="entry name" value="Ligase_CoA_dom"/>
</dbReference>
<sequence length="704" mass="76919">MNRKDPRLASLFNPRSVCIVGASAKPGKLGYNILENIVKYGYTGKVYPVNPNYQNILGLPVYSNVSEIEDVIDLAVIVIPADAVVKVAEECGANHVKTLVVISAGFKEIGKEGAEREKALKDICEKYKMNLLGPNCLGVIDTFTPLNASFAAQMPIKGNIAFISQSGALGTAILDWSFKNRIGFSKVISLGNKAGLDESDFIAALAADANTRVILLYIEDIKDGVKFIKTLEKTVKIKPVLVLKSGSSAAGQRAAASHTGSLAGSKIAYETAFKQFGALQVETISDLFNYAKVFSTQPLPKDNSVCILTNAGGPGIIATDACEKYGLKLAQLSSETLNALRERLPSNASIYNPVDILGDAQPERYYKALEALKDDENISSIIIILTPQATTKPTETVVELLKLTDKIGKPTTFSIMGGEMVAEAKKILSENNIPVFSFPEDAVETISALVRYKLIRERKTPRRKFKVSADKETVNEIIRRVLSENRRTLLSSEACKILSLYGVKTPKVLLASNSEDACEAASEIGYPVTLKIASPDIIHKSDVGGVALNIKNEEDVRKTFIGMYANAHKLFPNARIYGVEVYEYVEKGREIIIGVNKDLQFGHLLMFGLGGVYVNFLRDVSFRVLPVNIHDVEEMIQETKVYNLLKGVRGEQPADIEETVKTILAVSQLVEDFPLISELDVNPLFVYNKGEGCIAVDVKMSLYT</sequence>
<dbReference type="InterPro" id="IPR016102">
    <property type="entry name" value="Succinyl-CoA_synth-like"/>
</dbReference>
<dbReference type="InterPro" id="IPR011761">
    <property type="entry name" value="ATP-grasp"/>
</dbReference>
<evidence type="ECO:0000256" key="2">
    <source>
        <dbReference type="ARBA" id="ARBA00022741"/>
    </source>
</evidence>
<dbReference type="InterPro" id="IPR003781">
    <property type="entry name" value="CoA-bd"/>
</dbReference>
<evidence type="ECO:0000259" key="5">
    <source>
        <dbReference type="PROSITE" id="PS50975"/>
    </source>
</evidence>
<proteinExistence type="predicted"/>
<evidence type="ECO:0000256" key="4">
    <source>
        <dbReference type="PROSITE-ProRule" id="PRU00409"/>
    </source>
</evidence>
<dbReference type="FunFam" id="3.30.1490.20:FF:000020">
    <property type="entry name" value="Protein lysine acetyltransferase"/>
    <property type="match status" value="1"/>
</dbReference>
<organism evidence="6 7">
    <name type="scientific">Odinarchaeota yellowstonii (strain LCB_4)</name>
    <dbReference type="NCBI Taxonomy" id="1841599"/>
    <lineage>
        <taxon>Archaea</taxon>
        <taxon>Promethearchaeati</taxon>
        <taxon>Candidatus Odinarchaeota</taxon>
        <taxon>Candidatus Odinarchaeia</taxon>
        <taxon>Candidatus Odinarchaeales</taxon>
        <taxon>Candidatus Odinarchaeaceae</taxon>
        <taxon>Candidatus Odinarchaeum</taxon>
    </lineage>
</organism>
<dbReference type="AlphaFoldDB" id="A0AAF0D2H4"/>
<dbReference type="Gene3D" id="3.30.1490.20">
    <property type="entry name" value="ATP-grasp fold, A domain"/>
    <property type="match status" value="1"/>
</dbReference>
<dbReference type="SUPFAM" id="SSF56059">
    <property type="entry name" value="Glutathione synthetase ATP-binding domain-like"/>
    <property type="match status" value="1"/>
</dbReference>
<dbReference type="GO" id="GO:0046872">
    <property type="term" value="F:metal ion binding"/>
    <property type="evidence" value="ECO:0007669"/>
    <property type="project" value="InterPro"/>
</dbReference>
<gene>
    <name evidence="6" type="ORF">OdinLCB4_000470</name>
</gene>
<evidence type="ECO:0000313" key="6">
    <source>
        <dbReference type="EMBL" id="WEU40442.1"/>
    </source>
</evidence>
<accession>A0AAF0D2H4</accession>
<dbReference type="Pfam" id="PF13549">
    <property type="entry name" value="ATP-grasp_5"/>
    <property type="match status" value="1"/>
</dbReference>
<dbReference type="PROSITE" id="PS50975">
    <property type="entry name" value="ATP_GRASP"/>
    <property type="match status" value="1"/>
</dbReference>
<dbReference type="GO" id="GO:0043758">
    <property type="term" value="F:acetate-CoA ligase (ADP-forming) activity"/>
    <property type="evidence" value="ECO:0007669"/>
    <property type="project" value="InterPro"/>
</dbReference>
<dbReference type="GO" id="GO:0005524">
    <property type="term" value="F:ATP binding"/>
    <property type="evidence" value="ECO:0007669"/>
    <property type="project" value="UniProtKB-UniRule"/>
</dbReference>
<keyword evidence="3 4" id="KW-0067">ATP-binding</keyword>
<dbReference type="InterPro" id="IPR051538">
    <property type="entry name" value="Acyl-CoA_Synth/Transferase"/>
</dbReference>
<dbReference type="InterPro" id="IPR014089">
    <property type="entry name" value="AcCoA-synth-alpha"/>
</dbReference>
<reference evidence="6" key="2">
    <citation type="journal article" date="2022" name="Nat. Microbiol.">
        <title>A closed Candidatus Odinarchaeum chromosome exposes Asgard archaeal viruses.</title>
        <authorList>
            <person name="Tamarit D."/>
            <person name="Caceres E.F."/>
            <person name="Krupovic M."/>
            <person name="Nijland R."/>
            <person name="Eme L."/>
            <person name="Robinson N.P."/>
            <person name="Ettema T.J.G."/>
        </authorList>
    </citation>
    <scope>NUCLEOTIDE SEQUENCE</scope>
    <source>
        <strain evidence="6">LCB_4</strain>
    </source>
</reference>
<protein>
    <submittedName>
        <fullName evidence="6">Acetate--CoA ligase</fullName>
    </submittedName>
</protein>
<dbReference type="Pfam" id="PF13380">
    <property type="entry name" value="CoA_binding_2"/>
    <property type="match status" value="1"/>
</dbReference>
<dbReference type="Pfam" id="PF13607">
    <property type="entry name" value="Succ_CoA_lig"/>
    <property type="match status" value="1"/>
</dbReference>
<feature type="domain" description="ATP-grasp" evidence="5">
    <location>
        <begin position="495"/>
        <end position="531"/>
    </location>
</feature>
<dbReference type="InterPro" id="IPR013815">
    <property type="entry name" value="ATP_grasp_subdomain_1"/>
</dbReference>
<dbReference type="InterPro" id="IPR032875">
    <property type="entry name" value="Succ_CoA_lig_flav_dom"/>
</dbReference>
<dbReference type="NCBIfam" id="TIGR02717">
    <property type="entry name" value="AcCoA-syn-alpha"/>
    <property type="match status" value="1"/>
</dbReference>
<evidence type="ECO:0000256" key="1">
    <source>
        <dbReference type="ARBA" id="ARBA00022598"/>
    </source>
</evidence>
<dbReference type="SMART" id="SM00881">
    <property type="entry name" value="CoA_binding"/>
    <property type="match status" value="1"/>
</dbReference>
<dbReference type="Pfam" id="PF19045">
    <property type="entry name" value="Ligase_CoA_2"/>
    <property type="match status" value="1"/>
</dbReference>
<dbReference type="PANTHER" id="PTHR43334">
    <property type="entry name" value="ACETATE--COA LIGASE [ADP-FORMING]"/>
    <property type="match status" value="1"/>
</dbReference>
<dbReference type="Gene3D" id="3.40.50.720">
    <property type="entry name" value="NAD(P)-binding Rossmann-like Domain"/>
    <property type="match status" value="1"/>
</dbReference>
<dbReference type="Gene3D" id="3.40.50.261">
    <property type="entry name" value="Succinyl-CoA synthetase domains"/>
    <property type="match status" value="2"/>
</dbReference>